<keyword evidence="1" id="KW-1133">Transmembrane helix</keyword>
<accession>A0ABX1VJF8</accession>
<evidence type="ECO:0000256" key="1">
    <source>
        <dbReference type="SAM" id="Phobius"/>
    </source>
</evidence>
<protein>
    <recommendedName>
        <fullName evidence="4">DUF1761 domain-containing protein</fullName>
    </recommendedName>
</protein>
<organism evidence="2 3">
    <name type="scientific">Alienimonas chondri</name>
    <dbReference type="NCBI Taxonomy" id="2681879"/>
    <lineage>
        <taxon>Bacteria</taxon>
        <taxon>Pseudomonadati</taxon>
        <taxon>Planctomycetota</taxon>
        <taxon>Planctomycetia</taxon>
        <taxon>Planctomycetales</taxon>
        <taxon>Planctomycetaceae</taxon>
        <taxon>Alienimonas</taxon>
    </lineage>
</organism>
<name>A0ABX1VJF8_9PLAN</name>
<comment type="caution">
    <text evidence="2">The sequence shown here is derived from an EMBL/GenBank/DDBJ whole genome shotgun (WGS) entry which is preliminary data.</text>
</comment>
<proteinExistence type="predicted"/>
<dbReference type="Proteomes" id="UP000609651">
    <property type="component" value="Unassembled WGS sequence"/>
</dbReference>
<evidence type="ECO:0000313" key="2">
    <source>
        <dbReference type="EMBL" id="NNJ27362.1"/>
    </source>
</evidence>
<keyword evidence="1" id="KW-0812">Transmembrane</keyword>
<feature type="transmembrane region" description="Helical" evidence="1">
    <location>
        <begin position="6"/>
        <end position="28"/>
    </location>
</feature>
<evidence type="ECO:0008006" key="4">
    <source>
        <dbReference type="Google" id="ProtNLM"/>
    </source>
</evidence>
<gene>
    <name evidence="2" type="ORF">LzC2_34640</name>
</gene>
<feature type="transmembrane region" description="Helical" evidence="1">
    <location>
        <begin position="121"/>
        <end position="143"/>
    </location>
</feature>
<feature type="transmembrane region" description="Helical" evidence="1">
    <location>
        <begin position="49"/>
        <end position="73"/>
    </location>
</feature>
<dbReference type="EMBL" id="WTPX01000145">
    <property type="protein sequence ID" value="NNJ27362.1"/>
    <property type="molecule type" value="Genomic_DNA"/>
</dbReference>
<evidence type="ECO:0000313" key="3">
    <source>
        <dbReference type="Proteomes" id="UP000609651"/>
    </source>
</evidence>
<feature type="transmembrane region" description="Helical" evidence="1">
    <location>
        <begin position="85"/>
        <end position="109"/>
    </location>
</feature>
<sequence length="148" mass="15613">MNFGIALLSILLLAAAVLVPITWGAIVLRFFDRWFTHRDPEKQIPYGEAFVGGMMLCLATFAAAGLVVLGGLATDSADISLWGGSVWLLWIGAFATVHASTTVVAWAALERGTSRGRAWAASAGAATVWLGGMFIALAAWGWVLATFA</sequence>
<reference evidence="2 3" key="1">
    <citation type="journal article" date="2020" name="Syst. Appl. Microbiol.">
        <title>Alienimonas chondri sp. nov., a novel planctomycete isolated from the biofilm of the red alga Chondrus crispus.</title>
        <authorList>
            <person name="Vitorino I."/>
            <person name="Albuquerque L."/>
            <person name="Wiegand S."/>
            <person name="Kallscheuer N."/>
            <person name="da Costa M.S."/>
            <person name="Lobo-da-Cunha A."/>
            <person name="Jogler C."/>
            <person name="Lage O.M."/>
        </authorList>
    </citation>
    <scope>NUCLEOTIDE SEQUENCE [LARGE SCALE GENOMIC DNA]</scope>
    <source>
        <strain evidence="2 3">LzC2</strain>
    </source>
</reference>
<keyword evidence="3" id="KW-1185">Reference proteome</keyword>
<keyword evidence="1" id="KW-0472">Membrane</keyword>